<dbReference type="GO" id="GO:0016787">
    <property type="term" value="F:hydrolase activity"/>
    <property type="evidence" value="ECO:0007669"/>
    <property type="project" value="UniProtKB-KW"/>
</dbReference>
<dbReference type="RefSeq" id="WP_339547812.1">
    <property type="nucleotide sequence ID" value="NZ_JBBHLD010000001.1"/>
</dbReference>
<dbReference type="InterPro" id="IPR050738">
    <property type="entry name" value="Sulfatase"/>
</dbReference>
<accession>A0ABU8R0B7</accession>
<name>A0ABU8R0B7_9PSED</name>
<evidence type="ECO:0000313" key="7">
    <source>
        <dbReference type="EMBL" id="MEJ5903219.1"/>
    </source>
</evidence>
<feature type="signal peptide" evidence="5">
    <location>
        <begin position="1"/>
        <end position="20"/>
    </location>
</feature>
<dbReference type="PROSITE" id="PS00149">
    <property type="entry name" value="SULFATASE_2"/>
    <property type="match status" value="1"/>
</dbReference>
<evidence type="ECO:0000256" key="4">
    <source>
        <dbReference type="ARBA" id="ARBA00022837"/>
    </source>
</evidence>
<evidence type="ECO:0000313" key="8">
    <source>
        <dbReference type="Proteomes" id="UP001377692"/>
    </source>
</evidence>
<feature type="domain" description="Sulfatase N-terminal" evidence="6">
    <location>
        <begin position="24"/>
        <end position="427"/>
    </location>
</feature>
<keyword evidence="5" id="KW-0732">Signal</keyword>
<dbReference type="PANTHER" id="PTHR42693:SF33">
    <property type="entry name" value="ARYLSULFATASE"/>
    <property type="match status" value="1"/>
</dbReference>
<dbReference type="Pfam" id="PF00884">
    <property type="entry name" value="Sulfatase"/>
    <property type="match status" value="1"/>
</dbReference>
<proteinExistence type="inferred from homology"/>
<dbReference type="InterPro" id="IPR024607">
    <property type="entry name" value="Sulfatase_CS"/>
</dbReference>
<dbReference type="CDD" id="cd16025">
    <property type="entry name" value="PAS_like"/>
    <property type="match status" value="1"/>
</dbReference>
<evidence type="ECO:0000256" key="3">
    <source>
        <dbReference type="ARBA" id="ARBA00022801"/>
    </source>
</evidence>
<dbReference type="EC" id="3.1.6.-" evidence="7"/>
<dbReference type="Gene3D" id="3.40.720.10">
    <property type="entry name" value="Alkaline Phosphatase, subunit A"/>
    <property type="match status" value="1"/>
</dbReference>
<comment type="caution">
    <text evidence="7">The sequence shown here is derived from an EMBL/GenBank/DDBJ whole genome shotgun (WGS) entry which is preliminary data.</text>
</comment>
<dbReference type="SUPFAM" id="SSF53649">
    <property type="entry name" value="Alkaline phosphatase-like"/>
    <property type="match status" value="1"/>
</dbReference>
<dbReference type="Gene3D" id="3.30.1120.10">
    <property type="match status" value="1"/>
</dbReference>
<evidence type="ECO:0000256" key="5">
    <source>
        <dbReference type="SAM" id="SignalP"/>
    </source>
</evidence>
<protein>
    <submittedName>
        <fullName evidence="7">Arylsulfatase</fullName>
        <ecNumber evidence="7">3.1.6.-</ecNumber>
    </submittedName>
</protein>
<dbReference type="InterPro" id="IPR000917">
    <property type="entry name" value="Sulfatase_N"/>
</dbReference>
<dbReference type="InterPro" id="IPR017850">
    <property type="entry name" value="Alkaline_phosphatase_core_sf"/>
</dbReference>
<evidence type="ECO:0000256" key="2">
    <source>
        <dbReference type="ARBA" id="ARBA00022723"/>
    </source>
</evidence>
<comment type="similarity">
    <text evidence="1">Belongs to the sulfatase family.</text>
</comment>
<keyword evidence="2" id="KW-0479">Metal-binding</keyword>
<keyword evidence="3 7" id="KW-0378">Hydrolase</keyword>
<organism evidence="7 8">
    <name type="scientific">Pseudomonas kermanshahensis</name>
    <dbReference type="NCBI Taxonomy" id="2745482"/>
    <lineage>
        <taxon>Bacteria</taxon>
        <taxon>Pseudomonadati</taxon>
        <taxon>Pseudomonadota</taxon>
        <taxon>Gammaproteobacteria</taxon>
        <taxon>Pseudomonadales</taxon>
        <taxon>Pseudomonadaceae</taxon>
        <taxon>Pseudomonas</taxon>
    </lineage>
</organism>
<keyword evidence="4" id="KW-0106">Calcium</keyword>
<gene>
    <name evidence="7" type="ORF">V7V80_00765</name>
</gene>
<evidence type="ECO:0000259" key="6">
    <source>
        <dbReference type="Pfam" id="PF00884"/>
    </source>
</evidence>
<reference evidence="7 8" key="1">
    <citation type="submission" date="2024-02" db="EMBL/GenBank/DDBJ databases">
        <title>Identification of pathogenicity and growth-promoting functions of Pseudomonas putida variants.</title>
        <authorList>
            <person name="Sun J."/>
        </authorList>
    </citation>
    <scope>NUCLEOTIDE SEQUENCE [LARGE SCALE GENOMIC DNA]</scope>
    <source>
        <strain evidence="7 8">A04</strain>
    </source>
</reference>
<keyword evidence="8" id="KW-1185">Reference proteome</keyword>
<dbReference type="EMBL" id="JBBHLD010000001">
    <property type="protein sequence ID" value="MEJ5903219.1"/>
    <property type="molecule type" value="Genomic_DNA"/>
</dbReference>
<dbReference type="Proteomes" id="UP001377692">
    <property type="component" value="Unassembled WGS sequence"/>
</dbReference>
<sequence length="545" mass="59708">MRLRILLAALACFAPVFAGAAERPNILLIVADDLGYSDLGAFGGEIATPSLDHLAASGLQLTSMYAAPTCSPTRSMLMSGTDNHLAGLGTMAEGMQPFQRGKPGYEGYLNQQAHSIAGLLRDGGYRTAMVGKWHLGLAPEQGPDRRGFEQSFTLLEGGGVHFKPAPGSTAKIEQLSYRENGKPVELPDDFYSTDFYTDKLLAHLKAGQGSGKPFFAYAAYTSPHWPLQAPQAYLDKYRGRYDGGYDAVRQARIERMKEKGLLPADFQSAAPLPVTPQLPGWDQLDPQRKRIEARKMEIYAAMVDNLDHNVGRLLEYLQTSGQMDNTLIVFMSDNGPAGERHEQYYPAGPNTDNRLENLGRRGSQIDYGLRWAEVSAAPLRLFKGSTAEGGISVPAIVQLPASLRRQGLERGVARVDDLAPTFLALAGLPDPGDQYQGQPKHPITGRSMLPMLEGKGRAEPVMAGELFGSRYYREGNLKLLGLVPWSMPGQPQPPLRWQLFDLSHDRGEQHDLSASQPETTQRLQQAWQDYARRVGVVAPPLAKAP</sequence>
<feature type="chain" id="PRO_5046198432" evidence="5">
    <location>
        <begin position="21"/>
        <end position="545"/>
    </location>
</feature>
<evidence type="ECO:0000256" key="1">
    <source>
        <dbReference type="ARBA" id="ARBA00008779"/>
    </source>
</evidence>
<dbReference type="PANTHER" id="PTHR42693">
    <property type="entry name" value="ARYLSULFATASE FAMILY MEMBER"/>
    <property type="match status" value="1"/>
</dbReference>